<dbReference type="GO" id="GO:0006376">
    <property type="term" value="P:mRNA splice site recognition"/>
    <property type="evidence" value="ECO:0007669"/>
    <property type="project" value="InterPro"/>
</dbReference>
<protein>
    <submittedName>
        <fullName evidence="4">Alternative splicing type 3 and, putative</fullName>
    </submittedName>
</protein>
<feature type="compositionally biased region" description="Basic and acidic residues" evidence="3">
    <location>
        <begin position="350"/>
        <end position="451"/>
    </location>
</feature>
<proteinExistence type="inferred from homology"/>
<evidence type="ECO:0000256" key="2">
    <source>
        <dbReference type="SAM" id="Coils"/>
    </source>
</evidence>
<keyword evidence="5" id="KW-1185">Reference proteome</keyword>
<feature type="region of interest" description="Disordered" evidence="3">
    <location>
        <begin position="230"/>
        <end position="554"/>
    </location>
</feature>
<feature type="compositionally biased region" description="Basic and acidic residues" evidence="3">
    <location>
        <begin position="244"/>
        <end position="287"/>
    </location>
</feature>
<comment type="similarity">
    <text evidence="1">Belongs to the Luc7 family.</text>
</comment>
<dbReference type="EMBL" id="KE138818">
    <property type="protein sequence ID" value="EPT31368.1"/>
    <property type="molecule type" value="Genomic_DNA"/>
</dbReference>
<organism evidence="4 5">
    <name type="scientific">Toxoplasma gondii (strain ATCC 50611 / Me49)</name>
    <dbReference type="NCBI Taxonomy" id="508771"/>
    <lineage>
        <taxon>Eukaryota</taxon>
        <taxon>Sar</taxon>
        <taxon>Alveolata</taxon>
        <taxon>Apicomplexa</taxon>
        <taxon>Conoidasida</taxon>
        <taxon>Coccidia</taxon>
        <taxon>Eucoccidiorida</taxon>
        <taxon>Eimeriorina</taxon>
        <taxon>Sarcocystidae</taxon>
        <taxon>Toxoplasma</taxon>
    </lineage>
</organism>
<dbReference type="Proteomes" id="UP000001529">
    <property type="component" value="Chromosome IV"/>
</dbReference>
<accession>A0A125YRL4</accession>
<feature type="compositionally biased region" description="Polar residues" evidence="3">
    <location>
        <begin position="545"/>
        <end position="554"/>
    </location>
</feature>
<feature type="compositionally biased region" description="Basic and acidic residues" evidence="3">
    <location>
        <begin position="459"/>
        <end position="544"/>
    </location>
</feature>
<dbReference type="SMR" id="A0A125YRL4"/>
<feature type="compositionally biased region" description="Basic and acidic residues" evidence="3">
    <location>
        <begin position="300"/>
        <end position="321"/>
    </location>
</feature>
<dbReference type="EMBL" id="CM002038">
    <property type="protein sequence ID" value="EPT31368.1"/>
    <property type="molecule type" value="Genomic_DNA"/>
</dbReference>
<reference evidence="4" key="1">
    <citation type="submission" date="2013-04" db="EMBL/GenBank/DDBJ databases">
        <authorList>
            <person name="Sibley D."/>
            <person name="Venepally P."/>
            <person name="Karamycheva S."/>
            <person name="Hadjithomas M."/>
            <person name="Khan A."/>
            <person name="Brunk B."/>
            <person name="Roos D."/>
            <person name="Caler E."/>
            <person name="Lorenzi H."/>
        </authorList>
    </citation>
    <scope>NUCLEOTIDE SEQUENCE [LARGE SCALE GENOMIC DNA]</scope>
    <source>
        <strain evidence="4">ME49</strain>
    </source>
</reference>
<feature type="coiled-coil region" evidence="2">
    <location>
        <begin position="145"/>
        <end position="172"/>
    </location>
</feature>
<feature type="coiled-coil region" evidence="2">
    <location>
        <begin position="88"/>
        <end position="115"/>
    </location>
</feature>
<dbReference type="Pfam" id="PF03194">
    <property type="entry name" value="LUC7"/>
    <property type="match status" value="1"/>
</dbReference>
<feature type="compositionally biased region" description="Basic and acidic residues" evidence="3">
    <location>
        <begin position="328"/>
        <end position="342"/>
    </location>
</feature>
<dbReference type="RefSeq" id="XP_018637965.1">
    <property type="nucleotide sequence ID" value="XM_018779525.1"/>
</dbReference>
<gene>
    <name evidence="4" type="ORF">TGME49_210980</name>
</gene>
<name>A0A125YRL4_TOXGM</name>
<sequence>MDEMRAMLDSLMGRNRNECGRNKRGDSSFKDDEICKFFLLDYCPHELFPNTRSDLGPCPKEHRPDLKEAFEKDENHEYYKALYEQEFMKFLKRLVDQMESRIKKVQQRIDANNTVTELDKDTAEKVNAVNAQISELLKKQDEAGAKGEIDVAEKLNEEVALLQREVQRLKNPHADIATIRESQLRVCAVCGALQSAGDALCRYESHASGKQHRGFEKIRSSLAKLVETEREREAVLGRGVNGARRREASHPRASERVRGDSGLRGRSPQNRDRGGSRDAGRRAEHAYRSRGGRFEEEEEERRRRERTAGGDRGSRYREDSYGRFSSAYRRDGRGYESRRGGDETLSSRARYGERDREGEREGRFRSRDYPEGGRQRGYDSHRSREGRYSRDCRDRGEEDFRRDSERMRERHRRYRDDRDERDEDRGDRGDRGGEREEIGDREDREERERQRSRYSRRSRSGDRAEEEGEAKGGRETKRRRYEEERGDEQRRDGDYAYHGDDKPTKDPCRGDEGAKAKSHLVEAPREGDSRAHGGDGCEKDEKNGYRNTEAANAE</sequence>
<dbReference type="GeneID" id="7900962"/>
<evidence type="ECO:0000256" key="1">
    <source>
        <dbReference type="ARBA" id="ARBA00005655"/>
    </source>
</evidence>
<dbReference type="GO" id="GO:0003729">
    <property type="term" value="F:mRNA binding"/>
    <property type="evidence" value="ECO:0007669"/>
    <property type="project" value="InterPro"/>
</dbReference>
<dbReference type="GO" id="GO:0005685">
    <property type="term" value="C:U1 snRNP"/>
    <property type="evidence" value="ECO:0007669"/>
    <property type="project" value="InterPro"/>
</dbReference>
<keyword evidence="2" id="KW-0175">Coiled coil</keyword>
<dbReference type="KEGG" id="tgo:TGME49_210980"/>
<evidence type="ECO:0000256" key="3">
    <source>
        <dbReference type="SAM" id="MobiDB-lite"/>
    </source>
</evidence>
<dbReference type="AlphaFoldDB" id="A0A125YRL4"/>
<dbReference type="VEuPathDB" id="ToxoDB:TGME49_210980"/>
<evidence type="ECO:0000313" key="5">
    <source>
        <dbReference type="Proteomes" id="UP000001529"/>
    </source>
</evidence>
<dbReference type="OrthoDB" id="153872at2759"/>
<evidence type="ECO:0000313" key="4">
    <source>
        <dbReference type="EMBL" id="EPT31368.1"/>
    </source>
</evidence>
<dbReference type="InterPro" id="IPR004882">
    <property type="entry name" value="Luc7-rel"/>
</dbReference>
<dbReference type="PANTHER" id="PTHR12375">
    <property type="entry name" value="RNA-BINDING PROTEIN LUC7-RELATED"/>
    <property type="match status" value="1"/>
</dbReference>